<evidence type="ECO:0000256" key="5">
    <source>
        <dbReference type="ARBA" id="ARBA00022764"/>
    </source>
</evidence>
<keyword evidence="7 9" id="KW-0408">Iron</keyword>
<reference evidence="12" key="1">
    <citation type="submission" date="2015-06" db="EMBL/GenBank/DDBJ databases">
        <authorList>
            <person name="Radhakrishnan R."/>
            <person name="Underwood A."/>
            <person name="Al-Shahib A."/>
        </authorList>
    </citation>
    <scope>NUCLEOTIDE SEQUENCE</scope>
    <source>
        <strain evidence="12">P19_London_7_VIM_2_05_10</strain>
    </source>
</reference>
<evidence type="ECO:0000256" key="6">
    <source>
        <dbReference type="ARBA" id="ARBA00023002"/>
    </source>
</evidence>
<feature type="binding site" description="covalent" evidence="8">
    <location>
        <position position="77"/>
    </location>
    <ligand>
        <name>heme c</name>
        <dbReference type="ChEBI" id="CHEBI:61717"/>
        <label>1</label>
    </ligand>
</feature>
<evidence type="ECO:0000313" key="15">
    <source>
        <dbReference type="EMBL" id="RPM06852.1"/>
    </source>
</evidence>
<dbReference type="PIRSF" id="PIRSF000294">
    <property type="entry name" value="Cytochrome-c_peroxidase"/>
    <property type="match status" value="1"/>
</dbReference>
<comment type="cofactor">
    <cofactor evidence="8">
        <name>heme</name>
        <dbReference type="ChEBI" id="CHEBI:30413"/>
    </cofactor>
    <text evidence="8">Binds 2 heme groups.</text>
</comment>
<dbReference type="PANTHER" id="PTHR30600:SF7">
    <property type="entry name" value="CYTOCHROME C PEROXIDASE-RELATED"/>
    <property type="match status" value="1"/>
</dbReference>
<feature type="binding site" description="covalent" evidence="8">
    <location>
        <position position="223"/>
    </location>
    <ligand>
        <name>heme c</name>
        <dbReference type="ChEBI" id="CHEBI:61717"/>
        <label>2</label>
    </ligand>
</feature>
<evidence type="ECO:0000313" key="16">
    <source>
        <dbReference type="EMBL" id="WOS77027.1"/>
    </source>
</evidence>
<dbReference type="Proteomes" id="UP001297540">
    <property type="component" value="Chromosome"/>
</dbReference>
<keyword evidence="2 8" id="KW-0349">Heme</keyword>
<dbReference type="FunFam" id="1.10.760.10:FF:000020">
    <property type="entry name" value="Cytochrome c peroxidase"/>
    <property type="match status" value="1"/>
</dbReference>
<reference evidence="17" key="2">
    <citation type="submission" date="2015-06" db="EMBL/GenBank/DDBJ databases">
        <authorList>
            <person name="Radhakrishnan Rajesh"/>
            <person name="Underwood Anthony"/>
            <person name="Al-Shahib Ali"/>
        </authorList>
    </citation>
    <scope>NUCLEOTIDE SEQUENCE [LARGE SCALE GENOMIC DNA]</scope>
    <source>
        <strain evidence="17">P19_London_7_VIM_2_05_10</strain>
    </source>
</reference>
<reference evidence="15 19" key="5">
    <citation type="submission" date="2019-01" db="EMBL/GenBank/DDBJ databases">
        <title>The Pseudomonas aeruginosa pan-genome provides new insights on its population structure, horizontal gene transfer and pathogenicity.</title>
        <authorList>
            <person name="Freschi L."/>
            <person name="Vincent A.T."/>
            <person name="Jeukens J."/>
            <person name="Emond-Rheault J.-G."/>
            <person name="Kukavica-Ibrulj I."/>
            <person name="Dupont M.-J."/>
            <person name="Charette S.J."/>
            <person name="Boyle B."/>
            <person name="Levesque R.C."/>
        </authorList>
    </citation>
    <scope>NUCLEOTIDE SEQUENCE [LARGE SCALE GENOMIC DNA]</scope>
    <source>
        <strain evidence="15 19">PA-W36</strain>
    </source>
</reference>
<dbReference type="GO" id="GO:0042597">
    <property type="term" value="C:periplasmic space"/>
    <property type="evidence" value="ECO:0007669"/>
    <property type="project" value="UniProtKB-SubCell"/>
</dbReference>
<evidence type="ECO:0000313" key="12">
    <source>
        <dbReference type="EMBL" id="CRP45359.1"/>
    </source>
</evidence>
<dbReference type="EMBL" id="CP136986">
    <property type="protein sequence ID" value="WOS77027.1"/>
    <property type="molecule type" value="Genomic_DNA"/>
</dbReference>
<feature type="binding site" description="axial binding residue" evidence="9">
    <location>
        <position position="298"/>
    </location>
    <ligand>
        <name>heme c</name>
        <dbReference type="ChEBI" id="CHEBI:61717"/>
        <label>2</label>
    </ligand>
    <ligandPart>
        <name>Fe</name>
        <dbReference type="ChEBI" id="CHEBI:18248"/>
    </ligandPart>
</feature>
<feature type="domain" description="Cytochrome c" evidence="11">
    <location>
        <begin position="52"/>
        <end position="160"/>
    </location>
</feature>
<feature type="chain" id="PRO_5015028038" evidence="10">
    <location>
        <begin position="24"/>
        <end position="346"/>
    </location>
</feature>
<evidence type="ECO:0000256" key="1">
    <source>
        <dbReference type="ARBA" id="ARBA00004418"/>
    </source>
</evidence>
<dbReference type="GO" id="GO:0046872">
    <property type="term" value="F:metal ion binding"/>
    <property type="evidence" value="ECO:0007669"/>
    <property type="project" value="UniProtKB-KW"/>
</dbReference>
<dbReference type="SMR" id="A0A072ZBZ0"/>
<reference evidence="16" key="8">
    <citation type="submission" date="2023-10" db="EMBL/GenBank/DDBJ databases">
        <title>Pathogen: clinical or host-associated sample.</title>
        <authorList>
            <person name="Hergert J."/>
            <person name="Casey R."/>
            <person name="Wagner J."/>
            <person name="Young E.L."/>
            <person name="Oakeson K.F."/>
        </authorList>
    </citation>
    <scope>NUCLEOTIDE SEQUENCE</scope>
    <source>
        <strain evidence="16">2021CK-01020</strain>
    </source>
</reference>
<dbReference type="SUPFAM" id="SSF46626">
    <property type="entry name" value="Cytochrome c"/>
    <property type="match status" value="2"/>
</dbReference>
<dbReference type="InterPro" id="IPR026259">
    <property type="entry name" value="MauG/Cytc_peroxidase"/>
</dbReference>
<protein>
    <submittedName>
        <fullName evidence="13">C-type cytochrome</fullName>
    </submittedName>
    <submittedName>
        <fullName evidence="12">Cytochrome c551 peroxidase</fullName>
        <ecNumber evidence="12 16">1.11.1.5</ecNumber>
    </submittedName>
    <submittedName>
        <fullName evidence="16">Cytochrome-c peroxidase CcpA</fullName>
    </submittedName>
</protein>
<reference evidence="14 18" key="4">
    <citation type="submission" date="2018-08" db="EMBL/GenBank/DDBJ databases">
        <title>Recombination of ecologically and evolutionarily significant loci maintains genetic cohesion in the Pseudomonas syringae species complex.</title>
        <authorList>
            <person name="Dillon M."/>
            <person name="Thakur S."/>
            <person name="Almeida R.N.D."/>
            <person name="Weir B.S."/>
            <person name="Guttman D.S."/>
        </authorList>
    </citation>
    <scope>NUCLEOTIDE SEQUENCE [LARGE SCALE GENOMIC DNA]</scope>
    <source>
        <strain evidence="14 18">ICMP 7846</strain>
    </source>
</reference>
<dbReference type="OMA" id="YKFANVG"/>
<comment type="subcellular location">
    <subcellularLocation>
        <location evidence="1">Periplasm</location>
    </subcellularLocation>
</comment>
<dbReference type="InterPro" id="IPR009056">
    <property type="entry name" value="Cyt_c-like_dom"/>
</dbReference>
<name>A0A072ZBZ0_PSEAI</name>
<evidence type="ECO:0000256" key="3">
    <source>
        <dbReference type="ARBA" id="ARBA00022723"/>
    </source>
</evidence>
<keyword evidence="4 10" id="KW-0732">Signal</keyword>
<accession>A0A072ZBZ0</accession>
<keyword evidence="6 12" id="KW-0560">Oxidoreductase</keyword>
<dbReference type="InterPro" id="IPR051395">
    <property type="entry name" value="Cytochrome_c_Peroxidase/MauG"/>
</dbReference>
<keyword evidence="5" id="KW-0574">Periplasm</keyword>
<evidence type="ECO:0000313" key="19">
    <source>
        <dbReference type="Proteomes" id="UP000284767"/>
    </source>
</evidence>
<evidence type="ECO:0000256" key="8">
    <source>
        <dbReference type="PIRSR" id="PIRSR000294-1"/>
    </source>
</evidence>
<dbReference type="GO" id="GO:0004130">
    <property type="term" value="F:cytochrome-c peroxidase activity"/>
    <property type="evidence" value="ECO:0007669"/>
    <property type="project" value="UniProtKB-EC"/>
</dbReference>
<reference evidence="16" key="7">
    <citation type="submission" date="2023-06" db="EMBL/GenBank/DDBJ databases">
        <authorList>
            <consortium name="Clinical and Environmental Microbiology Branch: Whole genome sequencing antimicrobial resistance pathogens in the healthcare setting"/>
        </authorList>
    </citation>
    <scope>NUCLEOTIDE SEQUENCE</scope>
    <source>
        <strain evidence="16">2021CK-01020</strain>
    </source>
</reference>
<feature type="binding site" description="axial binding residue" evidence="9">
    <location>
        <position position="94"/>
    </location>
    <ligand>
        <name>heme c</name>
        <dbReference type="ChEBI" id="CHEBI:61717"/>
        <label>1</label>
    </ligand>
    <ligandPart>
        <name>Fe</name>
        <dbReference type="ChEBI" id="CHEBI:18248"/>
    </ligandPart>
</feature>
<gene>
    <name evidence="12" type="primary">ccpA</name>
    <name evidence="14" type="ORF">ALP65_01095</name>
    <name evidence="13" type="ORF">GUL26_14725</name>
    <name evidence="15" type="ORF">IPC1295_27205</name>
    <name evidence="16" type="ORF">L4V69_31805</name>
    <name evidence="12" type="ORF">PAERUG_P19_London_7_VIM_2_05_10_04508</name>
</gene>
<dbReference type="PROSITE" id="PS51007">
    <property type="entry name" value="CYTC"/>
    <property type="match status" value="2"/>
</dbReference>
<dbReference type="Proteomes" id="UP000284767">
    <property type="component" value="Unassembled WGS sequence"/>
</dbReference>
<evidence type="ECO:0000313" key="18">
    <source>
        <dbReference type="Proteomes" id="UP000270834"/>
    </source>
</evidence>
<sequence>MQSSQLLPLGSLLLSFATPLAQADALHDQASALFKPIPEQVTELRGQPISEQQRELGKKLFFDPRLSRSHVLSCNTCHNVGTGGADNVPTSVGHGWQKGPRNSPTVFNAVFNAAQFWDGRAKDLGEQAKGPIQNSVEMHSTPQLVEQTLGSIPEYVDAFRKAFPKAGKPVSFDNMALAIEAYEATLVTPDSPFDLYLKGDDKALDAQQKKGLKAFMDSGCSACHNGINLGGQAYFPFGLVKKPDASVLPSGDKGRFAVTKTQSDEYVFRAAPLRNVALTAPYFHSGQVWELKDAVAIMGNAQLGKQLAPDDVENIVAFLHSLSGKQPRVEYPLLPASTETTPRPAE</sequence>
<dbReference type="EMBL" id="CVVU01000223">
    <property type="protein sequence ID" value="CRP45359.1"/>
    <property type="molecule type" value="Genomic_DNA"/>
</dbReference>
<organism evidence="12 17">
    <name type="scientific">Pseudomonas aeruginosa</name>
    <dbReference type="NCBI Taxonomy" id="287"/>
    <lineage>
        <taxon>Bacteria</taxon>
        <taxon>Pseudomonadati</taxon>
        <taxon>Pseudomonadota</taxon>
        <taxon>Gammaproteobacteria</taxon>
        <taxon>Pseudomonadales</taxon>
        <taxon>Pseudomonadaceae</taxon>
        <taxon>Pseudomonas</taxon>
    </lineage>
</organism>
<dbReference type="GO" id="GO:0020037">
    <property type="term" value="F:heme binding"/>
    <property type="evidence" value="ECO:0007669"/>
    <property type="project" value="InterPro"/>
</dbReference>
<dbReference type="EMBL" id="RBSQ01000095">
    <property type="protein sequence ID" value="RMS65202.1"/>
    <property type="molecule type" value="Genomic_DNA"/>
</dbReference>
<dbReference type="EMBL" id="NSNE01000021">
    <property type="protein sequence ID" value="RPM06852.1"/>
    <property type="molecule type" value="Genomic_DNA"/>
</dbReference>
<dbReference type="InterPro" id="IPR036909">
    <property type="entry name" value="Cyt_c-like_dom_sf"/>
</dbReference>
<feature type="binding site" description="covalent" evidence="8">
    <location>
        <position position="220"/>
    </location>
    <ligand>
        <name>heme c</name>
        <dbReference type="ChEBI" id="CHEBI:61717"/>
        <label>2</label>
    </ligand>
</feature>
<evidence type="ECO:0000256" key="4">
    <source>
        <dbReference type="ARBA" id="ARBA00022729"/>
    </source>
</evidence>
<dbReference type="Pfam" id="PF00034">
    <property type="entry name" value="Cytochrom_C"/>
    <property type="match status" value="1"/>
</dbReference>
<dbReference type="Pfam" id="PF03150">
    <property type="entry name" value="CCP_MauG"/>
    <property type="match status" value="1"/>
</dbReference>
<evidence type="ECO:0000313" key="13">
    <source>
        <dbReference type="EMBL" id="MZZ13506.1"/>
    </source>
</evidence>
<evidence type="ECO:0000259" key="11">
    <source>
        <dbReference type="PROSITE" id="PS51007"/>
    </source>
</evidence>
<feature type="binding site" description="axial binding residue" evidence="9">
    <location>
        <position position="78"/>
    </location>
    <ligand>
        <name>heme c</name>
        <dbReference type="ChEBI" id="CHEBI:61717"/>
        <label>1</label>
    </ligand>
    <ligandPart>
        <name>Fe</name>
        <dbReference type="ChEBI" id="CHEBI:18248"/>
    </ligandPart>
</feature>
<evidence type="ECO:0000256" key="10">
    <source>
        <dbReference type="SAM" id="SignalP"/>
    </source>
</evidence>
<dbReference type="Gene3D" id="1.10.760.10">
    <property type="entry name" value="Cytochrome c-like domain"/>
    <property type="match status" value="2"/>
</dbReference>
<evidence type="ECO:0000313" key="14">
    <source>
        <dbReference type="EMBL" id="RMS65202.1"/>
    </source>
</evidence>
<dbReference type="GO" id="GO:0009055">
    <property type="term" value="F:electron transfer activity"/>
    <property type="evidence" value="ECO:0007669"/>
    <property type="project" value="InterPro"/>
</dbReference>
<comment type="PTM">
    <text evidence="8">Binds 2 heme groups per subunit.</text>
</comment>
<dbReference type="Proteomes" id="UP000045039">
    <property type="component" value="Unassembled WGS sequence"/>
</dbReference>
<dbReference type="AlphaFoldDB" id="A0A072ZBZ0"/>
<reference evidence="13" key="6">
    <citation type="submission" date="2020-01" db="EMBL/GenBank/DDBJ databases">
        <title>Bacteria Cultured from War Wounds Associated with the Conflict in Eastern Ukraine.</title>
        <authorList>
            <person name="Snesrud E."/>
            <person name="Galac M.R."/>
            <person name="Mc Gann P."/>
            <person name="Valentine K."/>
            <person name="Viacheslav K."/>
        </authorList>
    </citation>
    <scope>NUCLEOTIDE SEQUENCE</scope>
    <source>
        <strain evidence="13">VNMU148</strain>
    </source>
</reference>
<dbReference type="RefSeq" id="WP_003094815.1">
    <property type="nucleotide sequence ID" value="NZ_AP014839.1"/>
</dbReference>
<dbReference type="EC" id="1.11.1.5" evidence="12 16"/>
<evidence type="ECO:0000256" key="2">
    <source>
        <dbReference type="ARBA" id="ARBA00022617"/>
    </source>
</evidence>
<keyword evidence="12" id="KW-0575">Peroxidase</keyword>
<proteinExistence type="predicted"/>
<feature type="binding site" description="covalent" evidence="8">
    <location>
        <position position="74"/>
    </location>
    <ligand>
        <name>heme c</name>
        <dbReference type="ChEBI" id="CHEBI:61717"/>
        <label>1</label>
    </ligand>
</feature>
<reference evidence="15 19" key="3">
    <citation type="submission" date="2017-08" db="EMBL/GenBank/DDBJ databases">
        <authorList>
            <person name="Feschi L."/>
            <person name="Jeukens J."/>
            <person name="Emond-Rheault J.-G."/>
            <person name="Kukavica-Ibrulj I."/>
            <person name="Boyle B."/>
            <person name="Levesque R.C."/>
        </authorList>
    </citation>
    <scope>NUCLEOTIDE SEQUENCE [LARGE SCALE GENOMIC DNA]</scope>
    <source>
        <strain evidence="15 19">PA-W36</strain>
    </source>
</reference>
<evidence type="ECO:0000313" key="17">
    <source>
        <dbReference type="Proteomes" id="UP000045039"/>
    </source>
</evidence>
<feature type="domain" description="Cytochrome c" evidence="11">
    <location>
        <begin position="206"/>
        <end position="323"/>
    </location>
</feature>
<evidence type="ECO:0000256" key="9">
    <source>
        <dbReference type="PIRSR" id="PIRSR000294-2"/>
    </source>
</evidence>
<keyword evidence="3 9" id="KW-0479">Metal-binding</keyword>
<feature type="binding site" description="axial binding residue" evidence="9">
    <location>
        <position position="224"/>
    </location>
    <ligand>
        <name>heme c</name>
        <dbReference type="ChEBI" id="CHEBI:61717"/>
        <label>2</label>
    </ligand>
    <ligandPart>
        <name>Fe</name>
        <dbReference type="ChEBI" id="CHEBI:18248"/>
    </ligandPart>
</feature>
<dbReference type="eggNOG" id="COG1858">
    <property type="taxonomic scope" value="Bacteria"/>
</dbReference>
<feature type="signal peptide" evidence="10">
    <location>
        <begin position="1"/>
        <end position="23"/>
    </location>
</feature>
<dbReference type="Proteomes" id="UP000644192">
    <property type="component" value="Unassembled WGS sequence"/>
</dbReference>
<dbReference type="PANTHER" id="PTHR30600">
    <property type="entry name" value="CYTOCHROME C PEROXIDASE-RELATED"/>
    <property type="match status" value="1"/>
</dbReference>
<dbReference type="InterPro" id="IPR004852">
    <property type="entry name" value="Di-haem_cyt_c_peroxidsae"/>
</dbReference>
<dbReference type="Proteomes" id="UP000270834">
    <property type="component" value="Unassembled WGS sequence"/>
</dbReference>
<evidence type="ECO:0000256" key="7">
    <source>
        <dbReference type="ARBA" id="ARBA00023004"/>
    </source>
</evidence>
<dbReference type="EMBL" id="WXZT01000010">
    <property type="protein sequence ID" value="MZZ13506.1"/>
    <property type="molecule type" value="Genomic_DNA"/>
</dbReference>